<name>A0ABD0MQY6_CIRMR</name>
<feature type="domain" description="PARP14 fifth type I KH" evidence="3">
    <location>
        <begin position="128"/>
        <end position="194"/>
    </location>
</feature>
<proteinExistence type="predicted"/>
<dbReference type="InterPro" id="IPR057045">
    <property type="entry name" value="PARP14_KH_3"/>
</dbReference>
<dbReference type="InterPro" id="IPR057047">
    <property type="entry name" value="PARP14_KH_5"/>
</dbReference>
<dbReference type="InterPro" id="IPR013761">
    <property type="entry name" value="SAM/pointed_sf"/>
</dbReference>
<evidence type="ECO:0000313" key="6">
    <source>
        <dbReference type="Proteomes" id="UP001529510"/>
    </source>
</evidence>
<evidence type="ECO:0000259" key="1">
    <source>
        <dbReference type="Pfam" id="PF23249"/>
    </source>
</evidence>
<dbReference type="AlphaFoldDB" id="A0ABD0MQY6"/>
<dbReference type="Pfam" id="PF23252">
    <property type="entry name" value="KH_PARP14_5"/>
    <property type="match status" value="1"/>
</dbReference>
<evidence type="ECO:0000313" key="5">
    <source>
        <dbReference type="EMBL" id="KAL0151573.1"/>
    </source>
</evidence>
<dbReference type="Pfam" id="PF23253">
    <property type="entry name" value="KH_PARP14_6"/>
    <property type="match status" value="1"/>
</dbReference>
<dbReference type="Proteomes" id="UP001529510">
    <property type="component" value="Unassembled WGS sequence"/>
</dbReference>
<dbReference type="InterPro" id="IPR057048">
    <property type="entry name" value="PARP14_KH_6"/>
</dbReference>
<reference evidence="5 6" key="1">
    <citation type="submission" date="2024-05" db="EMBL/GenBank/DDBJ databases">
        <title>Genome sequencing and assembly of Indian major carp, Cirrhinus mrigala (Hamilton, 1822).</title>
        <authorList>
            <person name="Mohindra V."/>
            <person name="Chowdhury L.M."/>
            <person name="Lal K."/>
            <person name="Jena J.K."/>
        </authorList>
    </citation>
    <scope>NUCLEOTIDE SEQUENCE [LARGE SCALE GENOMIC DNA]</scope>
    <source>
        <strain evidence="5">CM1030</strain>
        <tissue evidence="5">Blood</tissue>
    </source>
</reference>
<evidence type="ECO:0000259" key="3">
    <source>
        <dbReference type="Pfam" id="PF23252"/>
    </source>
</evidence>
<evidence type="ECO:0000259" key="2">
    <source>
        <dbReference type="Pfam" id="PF23251"/>
    </source>
</evidence>
<gene>
    <name evidence="5" type="ORF">M9458_053122</name>
</gene>
<feature type="non-terminal residue" evidence="5">
    <location>
        <position position="314"/>
    </location>
</feature>
<keyword evidence="6" id="KW-1185">Reference proteome</keyword>
<accession>A0ABD0MQY6</accession>
<sequence length="314" mass="36094">MEMSPAIYSLIEQDGLKSAVPPFLHIDYRKDLNKLVFSGSRIDTITFKNWVLEKQINMKQKSLKTDHSILKFLRSVDCVEMSRELFISHGITAVYTIENGDVVVIGSTERALAEAEKRVNMVLISKSLTIEDKSVLQLLQWLDLISSLEYLYTAKMRTLFIDWSTYEDKLIVSGFREPVIEVSEKIECFIEKHTTIEETVCVKSHAVVKFIKDKKTQHWQHLIKSDKMKESFDSVRPWIKLSGERTSVESAVTFFKSLADALYTDTLIIKKAGAKEYFMEQGKIMLSMFVKEDGFVVVLQEDDMLGEENDGFSQ</sequence>
<dbReference type="InterPro" id="IPR057046">
    <property type="entry name" value="PARP14_KH_4"/>
</dbReference>
<protein>
    <submittedName>
        <fullName evidence="5">Uncharacterized protein</fullName>
    </submittedName>
</protein>
<dbReference type="Pfam" id="PF23249">
    <property type="entry name" value="KH_PARP14_3"/>
    <property type="match status" value="1"/>
</dbReference>
<evidence type="ECO:0000259" key="4">
    <source>
        <dbReference type="Pfam" id="PF23253"/>
    </source>
</evidence>
<feature type="domain" description="PARP14 sixth type I KH" evidence="4">
    <location>
        <begin position="196"/>
        <end position="260"/>
    </location>
</feature>
<dbReference type="Gene3D" id="1.10.150.50">
    <property type="entry name" value="Transcription Factor, Ets-1"/>
    <property type="match status" value="1"/>
</dbReference>
<dbReference type="Pfam" id="PF23251">
    <property type="entry name" value="KH_PARP14_4"/>
    <property type="match status" value="1"/>
</dbReference>
<comment type="caution">
    <text evidence="5">The sequence shown here is derived from an EMBL/GenBank/DDBJ whole genome shotgun (WGS) entry which is preliminary data.</text>
</comment>
<feature type="domain" description="PARP14 third type I KH" evidence="1">
    <location>
        <begin position="1"/>
        <end position="58"/>
    </location>
</feature>
<dbReference type="EMBL" id="JAMKFB020000237">
    <property type="protein sequence ID" value="KAL0151573.1"/>
    <property type="molecule type" value="Genomic_DNA"/>
</dbReference>
<feature type="domain" description="PARP14 fourth type I KH" evidence="2">
    <location>
        <begin position="61"/>
        <end position="123"/>
    </location>
</feature>
<organism evidence="5 6">
    <name type="scientific">Cirrhinus mrigala</name>
    <name type="common">Mrigala</name>
    <dbReference type="NCBI Taxonomy" id="683832"/>
    <lineage>
        <taxon>Eukaryota</taxon>
        <taxon>Metazoa</taxon>
        <taxon>Chordata</taxon>
        <taxon>Craniata</taxon>
        <taxon>Vertebrata</taxon>
        <taxon>Euteleostomi</taxon>
        <taxon>Actinopterygii</taxon>
        <taxon>Neopterygii</taxon>
        <taxon>Teleostei</taxon>
        <taxon>Ostariophysi</taxon>
        <taxon>Cypriniformes</taxon>
        <taxon>Cyprinidae</taxon>
        <taxon>Labeoninae</taxon>
        <taxon>Labeonini</taxon>
        <taxon>Cirrhinus</taxon>
    </lineage>
</organism>